<dbReference type="EMBL" id="CASHTH010002299">
    <property type="protein sequence ID" value="CAI8027804.1"/>
    <property type="molecule type" value="Genomic_DNA"/>
</dbReference>
<comment type="caution">
    <text evidence="5">The sequence shown here is derived from an EMBL/GenBank/DDBJ whole genome shotgun (WGS) entry which is preliminary data.</text>
</comment>
<keyword evidence="6" id="KW-1185">Reference proteome</keyword>
<evidence type="ECO:0000256" key="1">
    <source>
        <dbReference type="PROSITE-ProRule" id="PRU00076"/>
    </source>
</evidence>
<feature type="compositionally biased region" description="Basic residues" evidence="2">
    <location>
        <begin position="409"/>
        <end position="420"/>
    </location>
</feature>
<accession>A0AA35WPB1</accession>
<proteinExistence type="predicted"/>
<evidence type="ECO:0000313" key="6">
    <source>
        <dbReference type="Proteomes" id="UP001174909"/>
    </source>
</evidence>
<evidence type="ECO:0000313" key="5">
    <source>
        <dbReference type="EMBL" id="CAI8027804.1"/>
    </source>
</evidence>
<reference evidence="5" key="1">
    <citation type="submission" date="2023-03" db="EMBL/GenBank/DDBJ databases">
        <authorList>
            <person name="Steffen K."/>
            <person name="Cardenas P."/>
        </authorList>
    </citation>
    <scope>NUCLEOTIDE SEQUENCE</scope>
</reference>
<feature type="compositionally biased region" description="Low complexity" evidence="2">
    <location>
        <begin position="283"/>
        <end position="302"/>
    </location>
</feature>
<feature type="chain" id="PRO_5041418118" description="EGF-like domain-containing protein" evidence="3">
    <location>
        <begin position="22"/>
        <end position="420"/>
    </location>
</feature>
<organism evidence="5 6">
    <name type="scientific">Geodia barretti</name>
    <name type="common">Barrett's horny sponge</name>
    <dbReference type="NCBI Taxonomy" id="519541"/>
    <lineage>
        <taxon>Eukaryota</taxon>
        <taxon>Metazoa</taxon>
        <taxon>Porifera</taxon>
        <taxon>Demospongiae</taxon>
        <taxon>Heteroscleromorpha</taxon>
        <taxon>Tetractinellida</taxon>
        <taxon>Astrophorina</taxon>
        <taxon>Geodiidae</taxon>
        <taxon>Geodia</taxon>
    </lineage>
</organism>
<feature type="compositionally biased region" description="Low complexity" evidence="2">
    <location>
        <begin position="355"/>
        <end position="371"/>
    </location>
</feature>
<sequence length="420" mass="44159">MEVVLRLASVFVLWCISSSEAAFSRTMRCPCAASLATENWQPSVEEAVRLSDVVLMGRVVELRPGLRGTMNASVVTVYAYKGRAIFLSVIDNCTNFADGSDLNVVSLFFFAREPGGNLALRCVSPLQELHSATQGHLPALLNFVRDTGKQENKKNDKFVRPTPDPCLVSPAPCSPEGSFCSVTNTLTGHNYKCTCLTGFRGDGYNCQLPFVIPIEEIPSSAPSYPPVACGGLSSPLVDLLGNAEKCNEGDIPGNGCPPLHYCHHGLCCPVTPPTTMTPPVPLPSSVVPPTATPTISTSLSPSSIPPPPISSDCGSGESGDGSGNCDDQGSGFISGSGLISGSGFVSDLDGGGSGHMMEGSGPPEPEVGGPVEKSEAGGSGWWMEETAGQSDKLDTLLDDEDMAYGQAISRRRRRKRGTNR</sequence>
<protein>
    <recommendedName>
        <fullName evidence="4">EGF-like domain-containing protein</fullName>
    </recommendedName>
</protein>
<evidence type="ECO:0000256" key="2">
    <source>
        <dbReference type="SAM" id="MobiDB-lite"/>
    </source>
</evidence>
<comment type="caution">
    <text evidence="1">Lacks conserved residue(s) required for the propagation of feature annotation.</text>
</comment>
<dbReference type="AlphaFoldDB" id="A0AA35WPB1"/>
<gene>
    <name evidence="5" type="ORF">GBAR_LOCUS15829</name>
</gene>
<dbReference type="PROSITE" id="PS50026">
    <property type="entry name" value="EGF_3"/>
    <property type="match status" value="1"/>
</dbReference>
<feature type="signal peptide" evidence="3">
    <location>
        <begin position="1"/>
        <end position="21"/>
    </location>
</feature>
<dbReference type="Gene3D" id="2.10.25.10">
    <property type="entry name" value="Laminin"/>
    <property type="match status" value="1"/>
</dbReference>
<dbReference type="PROSITE" id="PS01186">
    <property type="entry name" value="EGF_2"/>
    <property type="match status" value="1"/>
</dbReference>
<feature type="domain" description="EGF-like" evidence="4">
    <location>
        <begin position="162"/>
        <end position="207"/>
    </location>
</feature>
<evidence type="ECO:0000256" key="3">
    <source>
        <dbReference type="SAM" id="SignalP"/>
    </source>
</evidence>
<name>A0AA35WPB1_GEOBA</name>
<evidence type="ECO:0000259" key="4">
    <source>
        <dbReference type="PROSITE" id="PS50026"/>
    </source>
</evidence>
<feature type="region of interest" description="Disordered" evidence="2">
    <location>
        <begin position="281"/>
        <end position="420"/>
    </location>
</feature>
<dbReference type="InterPro" id="IPR000742">
    <property type="entry name" value="EGF"/>
</dbReference>
<dbReference type="SMART" id="SM00181">
    <property type="entry name" value="EGF"/>
    <property type="match status" value="1"/>
</dbReference>
<keyword evidence="3" id="KW-0732">Signal</keyword>
<dbReference type="Proteomes" id="UP001174909">
    <property type="component" value="Unassembled WGS sequence"/>
</dbReference>
<keyword evidence="1" id="KW-0245">EGF-like domain</keyword>